<dbReference type="EMBL" id="BAFD01000005">
    <property type="protein sequence ID" value="GAB41944.1"/>
    <property type="molecule type" value="Genomic_DNA"/>
</dbReference>
<evidence type="ECO:0000313" key="2">
    <source>
        <dbReference type="Proteomes" id="UP000004881"/>
    </source>
</evidence>
<keyword evidence="2" id="KW-1185">Reference proteome</keyword>
<gene>
    <name evidence="1" type="ORF">GOTRE_005_00030</name>
</gene>
<comment type="caution">
    <text evidence="1">The sequence shown here is derived from an EMBL/GenBank/DDBJ whole genome shotgun (WGS) entry which is preliminary data.</text>
</comment>
<dbReference type="Proteomes" id="UP000004881">
    <property type="component" value="Unassembled WGS sequence"/>
</dbReference>
<accession>A0ABQ0H7T3</accession>
<reference evidence="1 2" key="1">
    <citation type="submission" date="2012-02" db="EMBL/GenBank/DDBJ databases">
        <title>Whole genome shotgun sequence of Gordonia terrae NBRC 100016.</title>
        <authorList>
            <person name="Takarada H."/>
            <person name="Hosoyama A."/>
            <person name="Tsuchikane K."/>
            <person name="Katsumata H."/>
            <person name="Yamazaki S."/>
            <person name="Fujita N."/>
        </authorList>
    </citation>
    <scope>NUCLEOTIDE SEQUENCE [LARGE SCALE GENOMIC DNA]</scope>
    <source>
        <strain evidence="1 2">NBRC 100016</strain>
    </source>
</reference>
<protein>
    <submittedName>
        <fullName evidence="1">Uncharacterized protein</fullName>
    </submittedName>
</protein>
<name>A0ABQ0H7T3_9ACTN</name>
<sequence length="240" mass="25843">MHPPGDYPWVPASVALRDVALRDVILGDPAFGSVPSPDSRLVVAVGSNAAPHVLRRKLAHVRSSDIVCLQPVHVTNITVGHSAHVAARGYLPAAPIFAGQRSITTIAAWLGPDHIEALDATEPNYHRQTVNTRDHPLIHGRPTPFLPEDRPPLPTEFDLYVSRHGVLADPVTGDPIPFGPQADVLSWLSRRLDDATLADPVPDVCTRLAGDPPAVTARLRAAGLSRSDDLRSPRSIGHDR</sequence>
<proteinExistence type="predicted"/>
<evidence type="ECO:0000313" key="1">
    <source>
        <dbReference type="EMBL" id="GAB41944.1"/>
    </source>
</evidence>
<organism evidence="1 2">
    <name type="scientific">Gordonia terrae NBRC 100016</name>
    <dbReference type="NCBI Taxonomy" id="1089454"/>
    <lineage>
        <taxon>Bacteria</taxon>
        <taxon>Bacillati</taxon>
        <taxon>Actinomycetota</taxon>
        <taxon>Actinomycetes</taxon>
        <taxon>Mycobacteriales</taxon>
        <taxon>Gordoniaceae</taxon>
        <taxon>Gordonia</taxon>
    </lineage>
</organism>